<dbReference type="Proteomes" id="UP000287033">
    <property type="component" value="Unassembled WGS sequence"/>
</dbReference>
<feature type="compositionally biased region" description="Basic and acidic residues" evidence="1">
    <location>
        <begin position="123"/>
        <end position="135"/>
    </location>
</feature>
<feature type="region of interest" description="Disordered" evidence="1">
    <location>
        <begin position="302"/>
        <end position="399"/>
    </location>
</feature>
<accession>A0A401S4D8</accession>
<dbReference type="Pfam" id="PF15312">
    <property type="entry name" value="JSRP"/>
    <property type="match status" value="1"/>
</dbReference>
<reference evidence="2 3" key="1">
    <citation type="journal article" date="2018" name="Nat. Ecol. Evol.">
        <title>Shark genomes provide insights into elasmobranch evolution and the origin of vertebrates.</title>
        <authorList>
            <person name="Hara Y"/>
            <person name="Yamaguchi K"/>
            <person name="Onimaru K"/>
            <person name="Kadota M"/>
            <person name="Koyanagi M"/>
            <person name="Keeley SD"/>
            <person name="Tatsumi K"/>
            <person name="Tanaka K"/>
            <person name="Motone F"/>
            <person name="Kageyama Y"/>
            <person name="Nozu R"/>
            <person name="Adachi N"/>
            <person name="Nishimura O"/>
            <person name="Nakagawa R"/>
            <person name="Tanegashima C"/>
            <person name="Kiyatake I"/>
            <person name="Matsumoto R"/>
            <person name="Murakumo K"/>
            <person name="Nishida K"/>
            <person name="Terakita A"/>
            <person name="Kuratani S"/>
            <person name="Sato K"/>
            <person name="Hyodo S Kuraku.S."/>
        </authorList>
    </citation>
    <scope>NUCLEOTIDE SEQUENCE [LARGE SCALE GENOMIC DNA]</scope>
</reference>
<dbReference type="OrthoDB" id="9908757at2759"/>
<name>A0A401S4D8_CHIPU</name>
<comment type="caution">
    <text evidence="2">The sequence shown here is derived from an EMBL/GenBank/DDBJ whole genome shotgun (WGS) entry which is preliminary data.</text>
</comment>
<keyword evidence="3" id="KW-1185">Reference proteome</keyword>
<gene>
    <name evidence="2" type="ORF">chiPu_0003676</name>
</gene>
<proteinExistence type="predicted"/>
<protein>
    <submittedName>
        <fullName evidence="2">Uncharacterized protein</fullName>
    </submittedName>
</protein>
<feature type="compositionally biased region" description="Basic and acidic residues" evidence="1">
    <location>
        <begin position="302"/>
        <end position="342"/>
    </location>
</feature>
<dbReference type="OMA" id="CDKGSKF"/>
<sequence length="465" mass="53894">MSQRGHLGLADILILPELAPVASHQSQTETEKNERGSSRPQHHIKSGLLYRTALLLKDIKTNMEEDIFKSVEEDLADAIQEIVPQEKPLLNQDVPILKKSKKISEKSDDTEKEEDELQIEEVKAEKYKGARDRQMARQKSSTEAQKDRKLSSKKPEEVKLQKEAVERIQAKQIAEEDPWAQITLNRCIIVAAAFVMFSMGVQLIVGVFEVDDMLVYSDSDFLDNEDLKLAERTMLEDQIAITETEKAINELEKKLPPQTPVRTDLKKTCTTLKGKPGGCKVEAADKKQISAYIKEIKSIKSGYKPKDKDSETRSSKDRKDHKPEFEKKDDKYFKKEHKEEKHRGHQGYQEQHFKEGDGKKLSKGKEEGCDKGSKFNQVDFPRRHEKNVKQGTYNKHQGHYKDFEKHKYFIKQDDNKKHDYKVHKEYSKYRVFKRSKHYGGESIYKKGGMGKHFGKNKFKESRKHD</sequence>
<feature type="compositionally biased region" description="Basic and acidic residues" evidence="1">
    <location>
        <begin position="351"/>
        <end position="373"/>
    </location>
</feature>
<feature type="compositionally biased region" description="Basic and acidic residues" evidence="1">
    <location>
        <begin position="144"/>
        <end position="156"/>
    </location>
</feature>
<evidence type="ECO:0000256" key="1">
    <source>
        <dbReference type="SAM" id="MobiDB-lite"/>
    </source>
</evidence>
<feature type="region of interest" description="Disordered" evidence="1">
    <location>
        <begin position="20"/>
        <end position="44"/>
    </location>
</feature>
<evidence type="ECO:0000313" key="3">
    <source>
        <dbReference type="Proteomes" id="UP000287033"/>
    </source>
</evidence>
<dbReference type="AlphaFoldDB" id="A0A401S4D8"/>
<feature type="region of interest" description="Disordered" evidence="1">
    <location>
        <begin position="123"/>
        <end position="156"/>
    </location>
</feature>
<dbReference type="EMBL" id="BEZZ01000081">
    <property type="protein sequence ID" value="GCC25267.1"/>
    <property type="molecule type" value="Genomic_DNA"/>
</dbReference>
<evidence type="ECO:0000313" key="2">
    <source>
        <dbReference type="EMBL" id="GCC25267.1"/>
    </source>
</evidence>
<organism evidence="2 3">
    <name type="scientific">Chiloscyllium punctatum</name>
    <name type="common">Brownbanded bambooshark</name>
    <name type="synonym">Hemiscyllium punctatum</name>
    <dbReference type="NCBI Taxonomy" id="137246"/>
    <lineage>
        <taxon>Eukaryota</taxon>
        <taxon>Metazoa</taxon>
        <taxon>Chordata</taxon>
        <taxon>Craniata</taxon>
        <taxon>Vertebrata</taxon>
        <taxon>Chondrichthyes</taxon>
        <taxon>Elasmobranchii</taxon>
        <taxon>Galeomorphii</taxon>
        <taxon>Galeoidea</taxon>
        <taxon>Orectolobiformes</taxon>
        <taxon>Hemiscylliidae</taxon>
        <taxon>Chiloscyllium</taxon>
    </lineage>
</organism>
<dbReference type="InterPro" id="IPR026178">
    <property type="entry name" value="JSRP1"/>
</dbReference>
<feature type="region of interest" description="Disordered" evidence="1">
    <location>
        <begin position="440"/>
        <end position="465"/>
    </location>
</feature>